<organism evidence="1 2">
    <name type="scientific">Neobacillus massiliamazoniensis</name>
    <dbReference type="NCBI Taxonomy" id="1499688"/>
    <lineage>
        <taxon>Bacteria</taxon>
        <taxon>Bacillati</taxon>
        <taxon>Bacillota</taxon>
        <taxon>Bacilli</taxon>
        <taxon>Bacillales</taxon>
        <taxon>Bacillaceae</taxon>
        <taxon>Neobacillus</taxon>
    </lineage>
</organism>
<dbReference type="AlphaFoldDB" id="A0A0U1NRC6"/>
<dbReference type="STRING" id="1499688.BN000_00173"/>
<dbReference type="RefSeq" id="WP_090629606.1">
    <property type="nucleotide sequence ID" value="NZ_CVRB01000001.1"/>
</dbReference>
<name>A0A0U1NRC6_9BACI</name>
<protein>
    <submittedName>
        <fullName evidence="1">PXO1-134</fullName>
    </submittedName>
</protein>
<dbReference type="OrthoDB" id="2389280at2"/>
<keyword evidence="2" id="KW-1185">Reference proteome</keyword>
<evidence type="ECO:0000313" key="2">
    <source>
        <dbReference type="Proteomes" id="UP000199087"/>
    </source>
</evidence>
<accession>A0A0U1NRC6</accession>
<sequence length="126" mass="15182">MNFGIGKVSTYIILEIILNDLDRYINIDERDYDFTLEENIPNNTELLYSWLINFDEYPKGFSVEEQKFIEQEIGEYLGGRMSIWFDDEEEIKEIKLKFFKYFGVNNGFFKLIVRIYDEMLQDDNLV</sequence>
<reference evidence="2" key="1">
    <citation type="submission" date="2015-05" db="EMBL/GenBank/DDBJ databases">
        <authorList>
            <person name="Urmite Genomes"/>
        </authorList>
    </citation>
    <scope>NUCLEOTIDE SEQUENCE [LARGE SCALE GENOMIC DNA]</scope>
    <source>
        <strain evidence="2">LF1</strain>
    </source>
</reference>
<proteinExistence type="predicted"/>
<dbReference type="Proteomes" id="UP000199087">
    <property type="component" value="Unassembled WGS sequence"/>
</dbReference>
<dbReference type="EMBL" id="CVRB01000001">
    <property type="protein sequence ID" value="CRK80292.1"/>
    <property type="molecule type" value="Genomic_DNA"/>
</dbReference>
<gene>
    <name evidence="1" type="ORF">BN000_00173</name>
</gene>
<evidence type="ECO:0000313" key="1">
    <source>
        <dbReference type="EMBL" id="CRK80292.1"/>
    </source>
</evidence>